<dbReference type="InterPro" id="IPR009057">
    <property type="entry name" value="Homeodomain-like_sf"/>
</dbReference>
<evidence type="ECO:0000313" key="7">
    <source>
        <dbReference type="Proteomes" id="UP000019678"/>
    </source>
</evidence>
<dbReference type="InterPro" id="IPR000253">
    <property type="entry name" value="FHA_dom"/>
</dbReference>
<dbReference type="SMART" id="SM00382">
    <property type="entry name" value="AAA"/>
    <property type="match status" value="1"/>
</dbReference>
<dbReference type="SUPFAM" id="SSF52540">
    <property type="entry name" value="P-loop containing nucleoside triphosphate hydrolases"/>
    <property type="match status" value="1"/>
</dbReference>
<dbReference type="PROSITE" id="PS50045">
    <property type="entry name" value="SIGMA54_INTERACT_4"/>
    <property type="match status" value="1"/>
</dbReference>
<dbReference type="CDD" id="cd00060">
    <property type="entry name" value="FHA"/>
    <property type="match status" value="1"/>
</dbReference>
<organism evidence="6 7">
    <name type="scientific">Chondromyces apiculatus DSM 436</name>
    <dbReference type="NCBI Taxonomy" id="1192034"/>
    <lineage>
        <taxon>Bacteria</taxon>
        <taxon>Pseudomonadati</taxon>
        <taxon>Myxococcota</taxon>
        <taxon>Polyangia</taxon>
        <taxon>Polyangiales</taxon>
        <taxon>Polyangiaceae</taxon>
        <taxon>Chondromyces</taxon>
    </lineage>
</organism>
<dbReference type="Gene3D" id="2.60.200.20">
    <property type="match status" value="1"/>
</dbReference>
<dbReference type="Gene3D" id="1.10.8.60">
    <property type="match status" value="1"/>
</dbReference>
<dbReference type="Pfam" id="PF00158">
    <property type="entry name" value="Sigma54_activat"/>
    <property type="match status" value="1"/>
</dbReference>
<sequence length="465" mass="50424">MGGDETRTLSVAEDEDDGGRPRRPHLFLVLEAHRPLAAPMRLALTAVDEVLFGRGTERRVEREGRRAVVRVDDAWMSSTHARLTRVLRRWVLEDAGSKNGCAVNGQPVRRVEIEDGDVIELGQTFFVLREGLAVEPADPELCDAATLTPAAAGMATLIPALAREYAQVTAIARTRVPVLLSGETGAGKEVMAQAIHALSGRSGAFVAVNCGALPATLVEGELFGHRKGAFSGATEDRPGLVRAADRGTLLLDEIGDLPLGAQAALLRVLQEREVMPVGGTRPVPVDLRVVAATHRPLEKMVAEQRFRADLHARLSGYRVALWPLRERREDLGMLVGTLLRRMGVTGARLHARAARALMRHDFPGNVRELERALEAAVALAGGGPILLEHLPEPVRRSLEAKADTPGEAKADAPGGEEGARREELLALLREHGGNVTAVARAMGKARMQVQRWMKRYGIDPEQFRP</sequence>
<protein>
    <submittedName>
        <fullName evidence="6">Type IV fimbriae expression regulatory protein PilR</fullName>
    </submittedName>
</protein>
<name>A0A017T4A1_9BACT</name>
<dbReference type="InterPro" id="IPR003593">
    <property type="entry name" value="AAA+_ATPase"/>
</dbReference>
<comment type="caution">
    <text evidence="6">The sequence shown here is derived from an EMBL/GenBank/DDBJ whole genome shotgun (WGS) entry which is preliminary data.</text>
</comment>
<dbReference type="Pfam" id="PF13384">
    <property type="entry name" value="HTH_23"/>
    <property type="match status" value="1"/>
</dbReference>
<dbReference type="Gene3D" id="3.40.50.300">
    <property type="entry name" value="P-loop containing nucleotide triphosphate hydrolases"/>
    <property type="match status" value="1"/>
</dbReference>
<accession>A0A017T4A1</accession>
<gene>
    <name evidence="6" type="ORF">CAP_5604</name>
</gene>
<dbReference type="PROSITE" id="PS00675">
    <property type="entry name" value="SIGMA54_INTERACT_1"/>
    <property type="match status" value="1"/>
</dbReference>
<feature type="domain" description="Sigma-54 factor interaction" evidence="5">
    <location>
        <begin position="154"/>
        <end position="378"/>
    </location>
</feature>
<dbReference type="Pfam" id="PF00498">
    <property type="entry name" value="FHA"/>
    <property type="match status" value="1"/>
</dbReference>
<evidence type="ECO:0000259" key="5">
    <source>
        <dbReference type="PROSITE" id="PS50045"/>
    </source>
</evidence>
<dbReference type="Gene3D" id="1.10.10.60">
    <property type="entry name" value="Homeodomain-like"/>
    <property type="match status" value="1"/>
</dbReference>
<dbReference type="InterPro" id="IPR058031">
    <property type="entry name" value="AAA_lid_NorR"/>
</dbReference>
<evidence type="ECO:0000256" key="3">
    <source>
        <dbReference type="SAM" id="MobiDB-lite"/>
    </source>
</evidence>
<dbReference type="OrthoDB" id="5482472at2"/>
<feature type="compositionally biased region" description="Basic and acidic residues" evidence="3">
    <location>
        <begin position="398"/>
        <end position="410"/>
    </location>
</feature>
<dbReference type="Proteomes" id="UP000019678">
    <property type="component" value="Unassembled WGS sequence"/>
</dbReference>
<dbReference type="InterPro" id="IPR025662">
    <property type="entry name" value="Sigma_54_int_dom_ATP-bd_1"/>
</dbReference>
<evidence type="ECO:0000256" key="1">
    <source>
        <dbReference type="ARBA" id="ARBA00022741"/>
    </source>
</evidence>
<evidence type="ECO:0000256" key="2">
    <source>
        <dbReference type="ARBA" id="ARBA00022840"/>
    </source>
</evidence>
<dbReference type="FunFam" id="3.40.50.300:FF:000006">
    <property type="entry name" value="DNA-binding transcriptional regulator NtrC"/>
    <property type="match status" value="1"/>
</dbReference>
<dbReference type="InterPro" id="IPR002078">
    <property type="entry name" value="Sigma_54_int"/>
</dbReference>
<dbReference type="SMART" id="SM00240">
    <property type="entry name" value="FHA"/>
    <property type="match status" value="1"/>
</dbReference>
<dbReference type="GO" id="GO:0005524">
    <property type="term" value="F:ATP binding"/>
    <property type="evidence" value="ECO:0007669"/>
    <property type="project" value="UniProtKB-KW"/>
</dbReference>
<evidence type="ECO:0000259" key="4">
    <source>
        <dbReference type="PROSITE" id="PS50006"/>
    </source>
</evidence>
<dbReference type="InterPro" id="IPR008984">
    <property type="entry name" value="SMAD_FHA_dom_sf"/>
</dbReference>
<dbReference type="SUPFAM" id="SSF46689">
    <property type="entry name" value="Homeodomain-like"/>
    <property type="match status" value="1"/>
</dbReference>
<dbReference type="SUPFAM" id="SSF49879">
    <property type="entry name" value="SMAD/FHA domain"/>
    <property type="match status" value="1"/>
</dbReference>
<reference evidence="6 7" key="1">
    <citation type="submission" date="2013-05" db="EMBL/GenBank/DDBJ databases">
        <title>Genome assembly of Chondromyces apiculatus DSM 436.</title>
        <authorList>
            <person name="Sharma G."/>
            <person name="Khatri I."/>
            <person name="Kaur C."/>
            <person name="Mayilraj S."/>
            <person name="Subramanian S."/>
        </authorList>
    </citation>
    <scope>NUCLEOTIDE SEQUENCE [LARGE SCALE GENOMIC DNA]</scope>
    <source>
        <strain evidence="6 7">DSM 436</strain>
    </source>
</reference>
<keyword evidence="7" id="KW-1185">Reference proteome</keyword>
<dbReference type="Pfam" id="PF25601">
    <property type="entry name" value="AAA_lid_14"/>
    <property type="match status" value="1"/>
</dbReference>
<dbReference type="RefSeq" id="WP_052375994.1">
    <property type="nucleotide sequence ID" value="NZ_ASRX01000047.1"/>
</dbReference>
<proteinExistence type="predicted"/>
<dbReference type="GO" id="GO:0006355">
    <property type="term" value="P:regulation of DNA-templated transcription"/>
    <property type="evidence" value="ECO:0007669"/>
    <property type="project" value="InterPro"/>
</dbReference>
<evidence type="ECO:0000313" key="6">
    <source>
        <dbReference type="EMBL" id="EYF03411.1"/>
    </source>
</evidence>
<dbReference type="CDD" id="cd00009">
    <property type="entry name" value="AAA"/>
    <property type="match status" value="1"/>
</dbReference>
<dbReference type="eggNOG" id="COG3829">
    <property type="taxonomic scope" value="Bacteria"/>
</dbReference>
<dbReference type="PANTHER" id="PTHR32071">
    <property type="entry name" value="TRANSCRIPTIONAL REGULATORY PROTEIN"/>
    <property type="match status" value="1"/>
</dbReference>
<dbReference type="InterPro" id="IPR027417">
    <property type="entry name" value="P-loop_NTPase"/>
</dbReference>
<dbReference type="PANTHER" id="PTHR32071:SF77">
    <property type="entry name" value="TRANSCRIPTIONAL REGULATORY PROTEIN"/>
    <property type="match status" value="1"/>
</dbReference>
<dbReference type="AlphaFoldDB" id="A0A017T4A1"/>
<dbReference type="EMBL" id="ASRX01000047">
    <property type="protein sequence ID" value="EYF03411.1"/>
    <property type="molecule type" value="Genomic_DNA"/>
</dbReference>
<dbReference type="STRING" id="1192034.CAP_5604"/>
<feature type="domain" description="FHA" evidence="4">
    <location>
        <begin position="50"/>
        <end position="108"/>
    </location>
</feature>
<dbReference type="PROSITE" id="PS50006">
    <property type="entry name" value="FHA_DOMAIN"/>
    <property type="match status" value="1"/>
</dbReference>
<keyword evidence="2" id="KW-0067">ATP-binding</keyword>
<keyword evidence="1" id="KW-0547">Nucleotide-binding</keyword>
<feature type="region of interest" description="Disordered" evidence="3">
    <location>
        <begin position="398"/>
        <end position="419"/>
    </location>
</feature>